<protein>
    <recommendedName>
        <fullName evidence="3">Lipoprotein</fullName>
    </recommendedName>
</protein>
<evidence type="ECO:0000313" key="2">
    <source>
        <dbReference type="Proteomes" id="UP000178656"/>
    </source>
</evidence>
<sequence>MEKLIVAMLAVLVVVGCGEEKPKLTISRETVIRDLTGTMFVTAEAPNADMRKHHEANLAREIAANKVSESERAKSSVAAWSMAIDKKNVLAALYLVFICAETNLCMSTSLMVSETFDLAHATNETGVMGALVKNQKFSKTLSVERRKFYADLRCAEIVKYFQGNDKKREQLINEFFGLLKDYGSCASDARAMAIQSAKDSLRYGHTDWACTILRDNGSADEKATAEVLDGINIPPTLVKQFTDCVETKKLATRTETEIARDCAILYNTGSEHERLFRESNSRKNGELAMIIYGKMFVECPDYSHTAEAKTAVAQIETNLK</sequence>
<reference evidence="1 2" key="1">
    <citation type="journal article" date="2016" name="Nat. Commun.">
        <title>Thousands of microbial genomes shed light on interconnected biogeochemical processes in an aquifer system.</title>
        <authorList>
            <person name="Anantharaman K."/>
            <person name="Brown C.T."/>
            <person name="Hug L.A."/>
            <person name="Sharon I."/>
            <person name="Castelle C.J."/>
            <person name="Probst A.J."/>
            <person name="Thomas B.C."/>
            <person name="Singh A."/>
            <person name="Wilkins M.J."/>
            <person name="Karaoz U."/>
            <person name="Brodie E.L."/>
            <person name="Williams K.H."/>
            <person name="Hubbard S.S."/>
            <person name="Banfield J.F."/>
        </authorList>
    </citation>
    <scope>NUCLEOTIDE SEQUENCE [LARGE SCALE GENOMIC DNA]</scope>
</reference>
<dbReference type="Proteomes" id="UP000178656">
    <property type="component" value="Unassembled WGS sequence"/>
</dbReference>
<evidence type="ECO:0008006" key="3">
    <source>
        <dbReference type="Google" id="ProtNLM"/>
    </source>
</evidence>
<dbReference type="EMBL" id="MFGM01000011">
    <property type="protein sequence ID" value="OGF37992.1"/>
    <property type="molecule type" value="Genomic_DNA"/>
</dbReference>
<proteinExistence type="predicted"/>
<organism evidence="1 2">
    <name type="scientific">Candidatus Falkowbacteria bacterium RIFOXYC2_FULL_48_21</name>
    <dbReference type="NCBI Taxonomy" id="1798005"/>
    <lineage>
        <taxon>Bacteria</taxon>
        <taxon>Candidatus Falkowiibacteriota</taxon>
    </lineage>
</organism>
<evidence type="ECO:0000313" key="1">
    <source>
        <dbReference type="EMBL" id="OGF37992.1"/>
    </source>
</evidence>
<dbReference type="AlphaFoldDB" id="A0A1F5TGE8"/>
<dbReference type="PROSITE" id="PS51257">
    <property type="entry name" value="PROKAR_LIPOPROTEIN"/>
    <property type="match status" value="1"/>
</dbReference>
<gene>
    <name evidence="1" type="ORF">A2482_01635</name>
</gene>
<accession>A0A1F5TGE8</accession>
<name>A0A1F5TGE8_9BACT</name>
<comment type="caution">
    <text evidence="1">The sequence shown here is derived from an EMBL/GenBank/DDBJ whole genome shotgun (WGS) entry which is preliminary data.</text>
</comment>